<comment type="caution">
    <text evidence="1">The sequence shown here is derived from an EMBL/GenBank/DDBJ whole genome shotgun (WGS) entry which is preliminary data.</text>
</comment>
<dbReference type="Proteomes" id="UP001066276">
    <property type="component" value="Chromosome 6"/>
</dbReference>
<evidence type="ECO:0000313" key="1">
    <source>
        <dbReference type="EMBL" id="KAJ1144340.1"/>
    </source>
</evidence>
<keyword evidence="2" id="KW-1185">Reference proteome</keyword>
<dbReference type="EMBL" id="JANPWB010000010">
    <property type="protein sequence ID" value="KAJ1144340.1"/>
    <property type="molecule type" value="Genomic_DNA"/>
</dbReference>
<organism evidence="1 2">
    <name type="scientific">Pleurodeles waltl</name>
    <name type="common">Iberian ribbed newt</name>
    <dbReference type="NCBI Taxonomy" id="8319"/>
    <lineage>
        <taxon>Eukaryota</taxon>
        <taxon>Metazoa</taxon>
        <taxon>Chordata</taxon>
        <taxon>Craniata</taxon>
        <taxon>Vertebrata</taxon>
        <taxon>Euteleostomi</taxon>
        <taxon>Amphibia</taxon>
        <taxon>Batrachia</taxon>
        <taxon>Caudata</taxon>
        <taxon>Salamandroidea</taxon>
        <taxon>Salamandridae</taxon>
        <taxon>Pleurodelinae</taxon>
        <taxon>Pleurodeles</taxon>
    </lineage>
</organism>
<name>A0AAV7QYT5_PLEWA</name>
<evidence type="ECO:0000313" key="2">
    <source>
        <dbReference type="Proteomes" id="UP001066276"/>
    </source>
</evidence>
<proteinExistence type="predicted"/>
<dbReference type="AlphaFoldDB" id="A0AAV7QYT5"/>
<reference evidence="1" key="1">
    <citation type="journal article" date="2022" name="bioRxiv">
        <title>Sequencing and chromosome-scale assembly of the giantPleurodeles waltlgenome.</title>
        <authorList>
            <person name="Brown T."/>
            <person name="Elewa A."/>
            <person name="Iarovenko S."/>
            <person name="Subramanian E."/>
            <person name="Araus A.J."/>
            <person name="Petzold A."/>
            <person name="Susuki M."/>
            <person name="Suzuki K.-i.T."/>
            <person name="Hayashi T."/>
            <person name="Toyoda A."/>
            <person name="Oliveira C."/>
            <person name="Osipova E."/>
            <person name="Leigh N.D."/>
            <person name="Simon A."/>
            <person name="Yun M.H."/>
        </authorList>
    </citation>
    <scope>NUCLEOTIDE SEQUENCE</scope>
    <source>
        <strain evidence="1">20211129_DDA</strain>
        <tissue evidence="1">Liver</tissue>
    </source>
</reference>
<sequence length="129" mass="14301">MKRADLHLTPEPLQKLDMCFRVQTAAFRFRNNLFCVNVSKPFISLRVPLSPQIPSAYLGVYDKMAAVGNERSITGLRSSSCTAAIMRVFQAAPTPVFVQAGLYTQDPWPVAEALMEAYDNKGSVIYGLL</sequence>
<gene>
    <name evidence="1" type="ORF">NDU88_010640</name>
</gene>
<accession>A0AAV7QYT5</accession>
<protein>
    <submittedName>
        <fullName evidence="1">Uncharacterized protein</fullName>
    </submittedName>
</protein>